<dbReference type="Proteomes" id="UP001314263">
    <property type="component" value="Unassembled WGS sequence"/>
</dbReference>
<dbReference type="AlphaFoldDB" id="A0AAV1IBP7"/>
<feature type="signal peptide" evidence="2">
    <location>
        <begin position="1"/>
        <end position="17"/>
    </location>
</feature>
<keyword evidence="2" id="KW-0732">Signal</keyword>
<organism evidence="3 4">
    <name type="scientific">Coccomyxa viridis</name>
    <dbReference type="NCBI Taxonomy" id="1274662"/>
    <lineage>
        <taxon>Eukaryota</taxon>
        <taxon>Viridiplantae</taxon>
        <taxon>Chlorophyta</taxon>
        <taxon>core chlorophytes</taxon>
        <taxon>Trebouxiophyceae</taxon>
        <taxon>Trebouxiophyceae incertae sedis</taxon>
        <taxon>Coccomyxaceae</taxon>
        <taxon>Coccomyxa</taxon>
    </lineage>
</organism>
<comment type="similarity">
    <text evidence="1">Belongs to the HEBP family.</text>
</comment>
<evidence type="ECO:0000256" key="2">
    <source>
        <dbReference type="SAM" id="SignalP"/>
    </source>
</evidence>
<protein>
    <recommendedName>
        <fullName evidence="5">Extracellular protein</fullName>
    </recommendedName>
</protein>
<evidence type="ECO:0000313" key="3">
    <source>
        <dbReference type="EMBL" id="CAK0784286.1"/>
    </source>
</evidence>
<gene>
    <name evidence="3" type="ORF">CVIRNUC_007490</name>
</gene>
<sequence>MAFDYVLVLLLAYSAFSAHCRLMEQDAVGTDSFPMMADIANEAVPYKVIETKDAYEIHDYEKGDFAATVEFQSGFTISYTKGLSYLNAYFLGRNKDNVRMDRTVPFWTKLYNDKEYKTTNRTYQHAFYIPSKYQGKTPEPTSDKVRVVRVPGGRGYTRQFSGFATEGKALEEALRLHDALLADDVSPGKSKRQPFPALQAVSTNAMHGIVWCHVPYNGSWLSLNVHPHTIRGAEQRHWLLSKAAIACRSVTLRTTSSGWAYTIHP</sequence>
<evidence type="ECO:0000256" key="1">
    <source>
        <dbReference type="ARBA" id="ARBA00009817"/>
    </source>
</evidence>
<dbReference type="Gene3D" id="3.20.80.10">
    <property type="entry name" value="Regulatory factor, effector binding domain"/>
    <property type="match status" value="1"/>
</dbReference>
<comment type="caution">
    <text evidence="3">The sequence shown here is derived from an EMBL/GenBank/DDBJ whole genome shotgun (WGS) entry which is preliminary data.</text>
</comment>
<dbReference type="PANTHER" id="PTHR11220">
    <property type="entry name" value="HEME-BINDING PROTEIN-RELATED"/>
    <property type="match status" value="1"/>
</dbReference>
<dbReference type="Pfam" id="PF04832">
    <property type="entry name" value="SOUL"/>
    <property type="match status" value="1"/>
</dbReference>
<feature type="chain" id="PRO_5043965189" description="Extracellular protein" evidence="2">
    <location>
        <begin position="18"/>
        <end position="265"/>
    </location>
</feature>
<dbReference type="InterPro" id="IPR006917">
    <property type="entry name" value="SOUL_heme-bd"/>
</dbReference>
<proteinExistence type="inferred from homology"/>
<dbReference type="InterPro" id="IPR011256">
    <property type="entry name" value="Reg_factor_effector_dom_sf"/>
</dbReference>
<dbReference type="EMBL" id="CAUYUE010000010">
    <property type="protein sequence ID" value="CAK0784286.1"/>
    <property type="molecule type" value="Genomic_DNA"/>
</dbReference>
<evidence type="ECO:0008006" key="5">
    <source>
        <dbReference type="Google" id="ProtNLM"/>
    </source>
</evidence>
<reference evidence="3 4" key="1">
    <citation type="submission" date="2023-10" db="EMBL/GenBank/DDBJ databases">
        <authorList>
            <person name="Maclean D."/>
            <person name="Macfadyen A."/>
        </authorList>
    </citation>
    <scope>NUCLEOTIDE SEQUENCE [LARGE SCALE GENOMIC DNA]</scope>
</reference>
<dbReference type="PANTHER" id="PTHR11220:SF1">
    <property type="entry name" value="HEME-BINDING PROTEIN 2"/>
    <property type="match status" value="1"/>
</dbReference>
<evidence type="ECO:0000313" key="4">
    <source>
        <dbReference type="Proteomes" id="UP001314263"/>
    </source>
</evidence>
<keyword evidence="4" id="KW-1185">Reference proteome</keyword>
<name>A0AAV1IBP7_9CHLO</name>
<dbReference type="SUPFAM" id="SSF55136">
    <property type="entry name" value="Probable bacterial effector-binding domain"/>
    <property type="match status" value="1"/>
</dbReference>
<accession>A0AAV1IBP7</accession>